<dbReference type="Proteomes" id="UP001299265">
    <property type="component" value="Unassembled WGS sequence"/>
</dbReference>
<dbReference type="PANTHER" id="PTHR39184">
    <property type="match status" value="1"/>
</dbReference>
<dbReference type="InterPro" id="IPR052380">
    <property type="entry name" value="Viral_DNA_packaging_terminase"/>
</dbReference>
<organism evidence="1 2">
    <name type="scientific">Lientehia hominis</name>
    <dbReference type="NCBI Taxonomy" id="2897778"/>
    <lineage>
        <taxon>Bacteria</taxon>
        <taxon>Bacillati</taxon>
        <taxon>Bacillota</taxon>
        <taxon>Clostridia</taxon>
        <taxon>Lachnospirales</taxon>
        <taxon>Lachnospiraceae</taxon>
        <taxon>Lientehia</taxon>
    </lineage>
</organism>
<dbReference type="EMBL" id="JAJNOR010000005">
    <property type="protein sequence ID" value="MCD2492742.1"/>
    <property type="molecule type" value="Genomic_DNA"/>
</dbReference>
<dbReference type="InterPro" id="IPR027417">
    <property type="entry name" value="P-loop_NTPase"/>
</dbReference>
<dbReference type="PANTHER" id="PTHR39184:SF1">
    <property type="entry name" value="PBSX PHAGE TERMINASE LARGE SUBUNIT"/>
    <property type="match status" value="1"/>
</dbReference>
<dbReference type="NCBIfam" id="TIGR01547">
    <property type="entry name" value="phage_term_2"/>
    <property type="match status" value="1"/>
</dbReference>
<dbReference type="InterPro" id="IPR006437">
    <property type="entry name" value="Phage_terminase_lsu"/>
</dbReference>
<dbReference type="Gene3D" id="3.40.50.300">
    <property type="entry name" value="P-loop containing nucleotide triphosphate hydrolases"/>
    <property type="match status" value="1"/>
</dbReference>
<evidence type="ECO:0000313" key="2">
    <source>
        <dbReference type="Proteomes" id="UP001299265"/>
    </source>
</evidence>
<proteinExistence type="predicted"/>
<sequence>MGLDDLYSPKQQEVLRFAMNHDYFMLINHGAKRSGKTVIDNDLFLHELRRVRQIADHNGIVLPQYILAGSDLGAVQRNILNELTNKYGLEFQFDRINRFKLFGVQVCCFGHSKINDLGRIRGMTAYGAYINEATVANPEVFNEIKSRCSGDGARLLVDTNPDSPSHWLKRDYIDKADGKTIVDFRWKLRDNTFLSKRYIQNIIDTTPSGMYTDRDINGGWVAAAGIVYPDFDRKVHYIRKDKIPEIVRHFVGVDFGWEHPGVFLLIGEGIDGNLYILKEWCKKHCSIDDWIKIGLELEEKYGYINFYCDSARPDLIFEMQRAGLRAIKAMKDVTAGIAEVATLFKTRRLFVVRDQAEEFDKEIDTYAWKEGAEEPVKVEDDVMDAMRYGIYSDKKYGER</sequence>
<reference evidence="1 2" key="1">
    <citation type="submission" date="2021-11" db="EMBL/GenBank/DDBJ databases">
        <title>Lacrimispora sp. nov. NSJ-141 isolated from human feces.</title>
        <authorList>
            <person name="Abdugheni R."/>
        </authorList>
    </citation>
    <scope>NUCLEOTIDE SEQUENCE [LARGE SCALE GENOMIC DNA]</scope>
    <source>
        <strain evidence="1 2">NSJ-141</strain>
    </source>
</reference>
<dbReference type="Pfam" id="PF03237">
    <property type="entry name" value="Terminase_6N"/>
    <property type="match status" value="1"/>
</dbReference>
<gene>
    <name evidence="1" type="ORF">LQE92_08885</name>
</gene>
<accession>A0AAP2RIR9</accession>
<keyword evidence="2" id="KW-1185">Reference proteome</keyword>
<dbReference type="AlphaFoldDB" id="A0AAP2RIR9"/>
<protein>
    <submittedName>
        <fullName evidence="1">PBSX family phage terminase large subunit</fullName>
    </submittedName>
</protein>
<evidence type="ECO:0000313" key="1">
    <source>
        <dbReference type="EMBL" id="MCD2492742.1"/>
    </source>
</evidence>
<dbReference type="RefSeq" id="WP_231062628.1">
    <property type="nucleotide sequence ID" value="NZ_JAJNOR010000005.1"/>
</dbReference>
<name>A0AAP2RIR9_9FIRM</name>
<dbReference type="Gene3D" id="3.30.420.280">
    <property type="match status" value="1"/>
</dbReference>
<comment type="caution">
    <text evidence="1">The sequence shown here is derived from an EMBL/GenBank/DDBJ whole genome shotgun (WGS) entry which is preliminary data.</text>
</comment>